<dbReference type="PROSITE" id="PS50050">
    <property type="entry name" value="TNFR_NGFR_2"/>
    <property type="match status" value="1"/>
</dbReference>
<evidence type="ECO:0000256" key="6">
    <source>
        <dbReference type="PROSITE-ProRule" id="PRU00206"/>
    </source>
</evidence>
<dbReference type="Pfam" id="PF00621">
    <property type="entry name" value="RhoGEF"/>
    <property type="match status" value="1"/>
</dbReference>
<keyword evidence="2 9" id="KW-0732">Signal</keyword>
<comment type="caution">
    <text evidence="6">Lacks conserved residue(s) required for the propagation of feature annotation.</text>
</comment>
<evidence type="ECO:0000256" key="7">
    <source>
        <dbReference type="SAM" id="MobiDB-lite"/>
    </source>
</evidence>
<dbReference type="Proteomes" id="UP000298787">
    <property type="component" value="Chromosome 14"/>
</dbReference>
<dbReference type="PROSITE" id="PS50010">
    <property type="entry name" value="DH_2"/>
    <property type="match status" value="1"/>
</dbReference>
<dbReference type="SUPFAM" id="SSF47986">
    <property type="entry name" value="DEATH domain"/>
    <property type="match status" value="1"/>
</dbReference>
<feature type="compositionally biased region" description="Polar residues" evidence="7">
    <location>
        <begin position="1100"/>
        <end position="1112"/>
    </location>
</feature>
<dbReference type="GO" id="GO:0005886">
    <property type="term" value="C:plasma membrane"/>
    <property type="evidence" value="ECO:0007669"/>
    <property type="project" value="TreeGrafter"/>
</dbReference>
<feature type="region of interest" description="Disordered" evidence="7">
    <location>
        <begin position="365"/>
        <end position="385"/>
    </location>
</feature>
<dbReference type="EMBL" id="CM014091">
    <property type="protein sequence ID" value="TKS82232.1"/>
    <property type="molecule type" value="Genomic_DNA"/>
</dbReference>
<keyword evidence="4" id="KW-1015">Disulfide bond</keyword>
<protein>
    <submittedName>
        <fullName evidence="13">Pleckstrin-like proteiny domain-containing family G member 6</fullName>
    </submittedName>
</protein>
<feature type="signal peptide" evidence="9">
    <location>
        <begin position="1"/>
        <end position="29"/>
    </location>
</feature>
<dbReference type="InterPro" id="IPR001849">
    <property type="entry name" value="PH_domain"/>
</dbReference>
<dbReference type="InterPro" id="IPR011993">
    <property type="entry name" value="PH-like_dom_sf"/>
</dbReference>
<feature type="compositionally biased region" description="Low complexity" evidence="7">
    <location>
        <begin position="976"/>
        <end position="990"/>
    </location>
</feature>
<feature type="region of interest" description="Disordered" evidence="7">
    <location>
        <begin position="924"/>
        <end position="1022"/>
    </location>
</feature>
<feature type="compositionally biased region" description="Basic and acidic residues" evidence="7">
    <location>
        <begin position="1126"/>
        <end position="1143"/>
    </location>
</feature>
<sequence>MERGVHRGRWNKSALVGIILLLMCKHVSTLQPSEVETCREEEYPNSRGICCNKCFAGPPVKSVPMENTQDQMNFSKNCRKCRTCKASKNEEMESPCEKKKNTICRCKAGYYKSVIDSETYECRKCTQCRLDEKEKQKYPNDGNKHLINIICGTGAVALVLLVLVIVITYVLTKWVTKKRLLQTSSQPSDDSPDSSQSFELLIPQVEPSNTIIVEAVPINHPSEQEQLSNLPDCVPLEIKIPDLIYTVLDLVPVLRMKQLVRSLGVTDSEIEQAELDYRPCREAHYQMLKIWTERGSRAGGMLHRPLLQELLNELRKMHLGRAAEELETKIQLFPSGQLQRAGVQVKGREREGPIQAERKRRRKLIETKDDWVKQNGSNQAQRRTKQKVVTDFATVVKGTSAGTKPRTALRQVLFSQGVSEKNQPSEERGQLDVLKQDLGTYAVPVSLKWRWKEESRGTTLEKNWTDIVESHSLVIAALVNLHQHGFLLEVTPELLFSNLPSILNAHQLFWQEVIYPMLEEVRRTGMPFDPKRLEAGCLQFHQRFSCYKHYCWEEENNLEFTRRQMEGSPHFFTYIQWVETHPQCDRMRLGDMQAKPHQRITKYPLLLKAVLKTTEDPHVQHTLKGMLSSVNNFLESINDYLKLKDEELALTISAQRVEGYEVEGINEEIDKHVREICQFDLTCPIRGVGPEVVRRLLLEENLKIRVRKDSKLEVVALLFSDVLLMTKVQKKGERLKVVRPPLALDKTFCIALKDGCSFVLVEVGELQSAMNVYIFTSSTSESCSTWVSTIHQAKPNVSNRKVVRKSFAGQPQPAKGYEWIEMGVRRQQVEFQREEGEKMVESLMAKERRVNWNSRVQSAPNLDHLTHGIAVDQFKYNTTAPHALLLGGYPDIDYPMNEEISSQPSYQPTIFNEFLPAEEGISTKRDSDLQSVNQNARRNSSYTQSGNIETFPEGWGFSKNLTSPRLRRRRPNSTHQASSSSQASRQSQDSGVARSDSYSNSDSEQHLNFKRNSVPSEKNSESHRVLKLGALKPNQGMFWNIHDRVSPDSQTLSEPELPDINLYNKRPKMKTQRSASIPNIIIEGGHGLRLHSSSLYTLPQANNTQFPTSGHNPNGHPSPLDGLLVRARDRVRDRDLLKRDRNLKMPNLKPRYHPPSPSFSTTPSPSPSDGDRDREWDEEVELMRHRALTVSGGWKEQLVDGDEDERRDSVVLTDGVNVDWSGWCFDDDEVMDYLQPGGEGLLEDISRSLASWNLHRDLEQEDGECSQV</sequence>
<dbReference type="SMART" id="SM00325">
    <property type="entry name" value="RhoGEF"/>
    <property type="match status" value="1"/>
</dbReference>
<dbReference type="GO" id="GO:0005085">
    <property type="term" value="F:guanyl-nucleotide exchange factor activity"/>
    <property type="evidence" value="ECO:0007669"/>
    <property type="project" value="InterPro"/>
</dbReference>
<dbReference type="InterPro" id="IPR000488">
    <property type="entry name" value="Death_dom"/>
</dbReference>
<dbReference type="InterPro" id="IPR033994">
    <property type="entry name" value="TNFRSF1A_death"/>
</dbReference>
<evidence type="ECO:0000259" key="10">
    <source>
        <dbReference type="PROSITE" id="PS50010"/>
    </source>
</evidence>
<keyword evidence="5" id="KW-0325">Glycoprotein</keyword>
<evidence type="ECO:0000313" key="13">
    <source>
        <dbReference type="EMBL" id="TKS82232.1"/>
    </source>
</evidence>
<feature type="compositionally biased region" description="Polar residues" evidence="7">
    <location>
        <begin position="929"/>
        <end position="948"/>
    </location>
</feature>
<keyword evidence="3" id="KW-0677">Repeat</keyword>
<dbReference type="Pfam" id="PF00531">
    <property type="entry name" value="Death"/>
    <property type="match status" value="1"/>
</dbReference>
<evidence type="ECO:0000256" key="1">
    <source>
        <dbReference type="ARBA" id="ARBA00022703"/>
    </source>
</evidence>
<dbReference type="SUPFAM" id="SSF50729">
    <property type="entry name" value="PH domain-like"/>
    <property type="match status" value="1"/>
</dbReference>
<dbReference type="PANTHER" id="PTHR13217">
    <property type="entry name" value="PLECKSTRIN HOMOLOGY DOMAIN-CONTAINING FAMILY G MEMBER 7"/>
    <property type="match status" value="1"/>
</dbReference>
<dbReference type="Gene3D" id="2.10.50.10">
    <property type="entry name" value="Tumor Necrosis Factor Receptor, subunit A, domain 2"/>
    <property type="match status" value="1"/>
</dbReference>
<feature type="domain" description="Death" evidence="11">
    <location>
        <begin position="241"/>
        <end position="330"/>
    </location>
</feature>
<gene>
    <name evidence="13" type="ORF">D9C73_016341</name>
</gene>
<dbReference type="SMART" id="SM00233">
    <property type="entry name" value="PH"/>
    <property type="match status" value="1"/>
</dbReference>
<evidence type="ECO:0000259" key="11">
    <source>
        <dbReference type="PROSITE" id="PS50017"/>
    </source>
</evidence>
<reference evidence="13 14" key="1">
    <citation type="submission" date="2019-01" db="EMBL/GenBank/DDBJ databases">
        <title>Genome Assembly of Collichthys lucidus.</title>
        <authorList>
            <person name="Cai M."/>
            <person name="Xiao S."/>
        </authorList>
    </citation>
    <scope>NUCLEOTIDE SEQUENCE [LARGE SCALE GENOMIC DNA]</scope>
    <source>
        <strain evidence="13">JT15FE1705JMU</strain>
        <tissue evidence="13">Muscle</tissue>
    </source>
</reference>
<evidence type="ECO:0000256" key="4">
    <source>
        <dbReference type="ARBA" id="ARBA00023157"/>
    </source>
</evidence>
<evidence type="ECO:0000256" key="3">
    <source>
        <dbReference type="ARBA" id="ARBA00022737"/>
    </source>
</evidence>
<dbReference type="SUPFAM" id="SSF48065">
    <property type="entry name" value="DBL homology domain (DH-domain)"/>
    <property type="match status" value="1"/>
</dbReference>
<dbReference type="Gene3D" id="1.10.533.10">
    <property type="entry name" value="Death Domain, Fas"/>
    <property type="match status" value="1"/>
</dbReference>
<evidence type="ECO:0000259" key="12">
    <source>
        <dbReference type="PROSITE" id="PS50050"/>
    </source>
</evidence>
<proteinExistence type="predicted"/>
<evidence type="ECO:0000256" key="8">
    <source>
        <dbReference type="SAM" id="Phobius"/>
    </source>
</evidence>
<organism evidence="13 14">
    <name type="scientific">Collichthys lucidus</name>
    <name type="common">Big head croaker</name>
    <name type="synonym">Sciaena lucida</name>
    <dbReference type="NCBI Taxonomy" id="240159"/>
    <lineage>
        <taxon>Eukaryota</taxon>
        <taxon>Metazoa</taxon>
        <taxon>Chordata</taxon>
        <taxon>Craniata</taxon>
        <taxon>Vertebrata</taxon>
        <taxon>Euteleostomi</taxon>
        <taxon>Actinopterygii</taxon>
        <taxon>Neopterygii</taxon>
        <taxon>Teleostei</taxon>
        <taxon>Neoteleostei</taxon>
        <taxon>Acanthomorphata</taxon>
        <taxon>Eupercaria</taxon>
        <taxon>Sciaenidae</taxon>
        <taxon>Collichthys</taxon>
    </lineage>
</organism>
<keyword evidence="14" id="KW-1185">Reference proteome</keyword>
<dbReference type="InterPro" id="IPR040181">
    <property type="entry name" value="PKHG5/7"/>
</dbReference>
<dbReference type="InterPro" id="IPR011029">
    <property type="entry name" value="DEATH-like_dom_sf"/>
</dbReference>
<dbReference type="STRING" id="240159.A0A4V6AQX4"/>
<keyword evidence="8" id="KW-0472">Membrane</keyword>
<feature type="domain" description="DH" evidence="10">
    <location>
        <begin position="495"/>
        <end position="640"/>
    </location>
</feature>
<dbReference type="Gene3D" id="2.30.29.30">
    <property type="entry name" value="Pleckstrin-homology domain (PH domain)/Phosphotyrosine-binding domain (PTB)"/>
    <property type="match status" value="1"/>
</dbReference>
<accession>A0A4V6AQX4</accession>
<feature type="domain" description="TNFR-Cys" evidence="12">
    <location>
        <begin position="53"/>
        <end position="104"/>
    </location>
</feature>
<evidence type="ECO:0000256" key="5">
    <source>
        <dbReference type="ARBA" id="ARBA00023180"/>
    </source>
</evidence>
<keyword evidence="8" id="KW-0812">Transmembrane</keyword>
<feature type="transmembrane region" description="Helical" evidence="8">
    <location>
        <begin position="146"/>
        <end position="171"/>
    </location>
</feature>
<dbReference type="InterPro" id="IPR001368">
    <property type="entry name" value="TNFR/NGFR_Cys_rich_reg"/>
</dbReference>
<dbReference type="PROSITE" id="PS50017">
    <property type="entry name" value="DEATH_DOMAIN"/>
    <property type="match status" value="1"/>
</dbReference>
<keyword evidence="1" id="KW-0053">Apoptosis</keyword>
<dbReference type="GO" id="GO:0030424">
    <property type="term" value="C:axon"/>
    <property type="evidence" value="ECO:0007669"/>
    <property type="project" value="TreeGrafter"/>
</dbReference>
<dbReference type="SMART" id="SM00005">
    <property type="entry name" value="DEATH"/>
    <property type="match status" value="1"/>
</dbReference>
<dbReference type="GO" id="GO:0030139">
    <property type="term" value="C:endocytic vesicle"/>
    <property type="evidence" value="ECO:0007669"/>
    <property type="project" value="TreeGrafter"/>
</dbReference>
<dbReference type="InterPro" id="IPR000219">
    <property type="entry name" value="DH_dom"/>
</dbReference>
<keyword evidence="8" id="KW-1133">Transmembrane helix</keyword>
<feature type="repeat" description="TNFR-Cys" evidence="6">
    <location>
        <begin position="53"/>
        <end position="104"/>
    </location>
</feature>
<evidence type="ECO:0000256" key="9">
    <source>
        <dbReference type="SAM" id="SignalP"/>
    </source>
</evidence>
<dbReference type="InterPro" id="IPR035899">
    <property type="entry name" value="DBL_dom_sf"/>
</dbReference>
<dbReference type="GO" id="GO:0007266">
    <property type="term" value="P:Rho protein signal transduction"/>
    <property type="evidence" value="ECO:0007669"/>
    <property type="project" value="TreeGrafter"/>
</dbReference>
<feature type="chain" id="PRO_5020253643" evidence="9">
    <location>
        <begin position="30"/>
        <end position="1268"/>
    </location>
</feature>
<dbReference type="PANTHER" id="PTHR13217:SF10">
    <property type="entry name" value="PLECKSTRIN HOMOLOGY DOMAIN-CONTAINING FAMILY G MEMBER 6 ISOFORM X1"/>
    <property type="match status" value="1"/>
</dbReference>
<name>A0A4V6AQX4_COLLU</name>
<dbReference type="CDD" id="cd08313">
    <property type="entry name" value="Death_TNFR1"/>
    <property type="match status" value="1"/>
</dbReference>
<dbReference type="AlphaFoldDB" id="A0A4V6AQX4"/>
<evidence type="ECO:0000313" key="14">
    <source>
        <dbReference type="Proteomes" id="UP000298787"/>
    </source>
</evidence>
<evidence type="ECO:0000256" key="2">
    <source>
        <dbReference type="ARBA" id="ARBA00022729"/>
    </source>
</evidence>
<dbReference type="Gene3D" id="1.20.900.10">
    <property type="entry name" value="Dbl homology (DH) domain"/>
    <property type="match status" value="1"/>
</dbReference>
<dbReference type="GO" id="GO:0006915">
    <property type="term" value="P:apoptotic process"/>
    <property type="evidence" value="ECO:0007669"/>
    <property type="project" value="UniProtKB-KW"/>
</dbReference>
<dbReference type="GO" id="GO:0043542">
    <property type="term" value="P:endothelial cell migration"/>
    <property type="evidence" value="ECO:0007669"/>
    <property type="project" value="TreeGrafter"/>
</dbReference>
<dbReference type="SUPFAM" id="SSF57586">
    <property type="entry name" value="TNF receptor-like"/>
    <property type="match status" value="1"/>
</dbReference>
<feature type="region of interest" description="Disordered" evidence="7">
    <location>
        <begin position="1100"/>
        <end position="1175"/>
    </location>
</feature>